<sequence>MQPVHPDNHVFTVAGRVAGLGDQKGAYVIATSPEELVARFRDWDFEVTSIASLADVRQSVEILDAIASCSAEVGAEEYLDLFPVEPGQRRQSSNVFTFVGKYVGGGRVSEATAMAGFGTAADASALSGYLRSAGFDVLSVMSHSEALDLQAEMRLVACDALADEAHLVNLKEL</sequence>
<evidence type="ECO:0000313" key="2">
    <source>
        <dbReference type="Proteomes" id="UP000028012"/>
    </source>
</evidence>
<dbReference type="EMBL" id="JPHD02000143">
    <property type="protein sequence ID" value="KGE50297.1"/>
    <property type="molecule type" value="Genomic_DNA"/>
</dbReference>
<name>A0A098PXA3_9XANT</name>
<reference evidence="1 2" key="1">
    <citation type="submission" date="2014-09" db="EMBL/GenBank/DDBJ databases">
        <title>A draft genome sequence for Xanthomonas axonopodis pv. vasculorum NCPPB 900.</title>
        <authorList>
            <person name="Harrison J."/>
            <person name="Studholme D.J."/>
        </authorList>
    </citation>
    <scope>NUCLEOTIDE SEQUENCE [LARGE SCALE GENOMIC DNA]</scope>
    <source>
        <strain evidence="1 2">NCPPB 900</strain>
    </source>
</reference>
<accession>A0A098PXA3</accession>
<comment type="caution">
    <text evidence="1">The sequence shown here is derived from an EMBL/GenBank/DDBJ whole genome shotgun (WGS) entry which is preliminary data.</text>
</comment>
<gene>
    <name evidence="1" type="ORF">GW15_0221190</name>
</gene>
<dbReference type="RefSeq" id="WP_011345767.1">
    <property type="nucleotide sequence ID" value="NZ_KN173626.1"/>
</dbReference>
<dbReference type="HOGENOM" id="CLU_1546948_0_0_6"/>
<organism evidence="1 2">
    <name type="scientific">Xanthomonas axonopodis pv. vasculorum</name>
    <dbReference type="NCBI Taxonomy" id="325777"/>
    <lineage>
        <taxon>Bacteria</taxon>
        <taxon>Pseudomonadati</taxon>
        <taxon>Pseudomonadota</taxon>
        <taxon>Gammaproteobacteria</taxon>
        <taxon>Lysobacterales</taxon>
        <taxon>Lysobacteraceae</taxon>
        <taxon>Xanthomonas</taxon>
    </lineage>
</organism>
<evidence type="ECO:0000313" key="1">
    <source>
        <dbReference type="EMBL" id="KGE50297.1"/>
    </source>
</evidence>
<protein>
    <submittedName>
        <fullName evidence="1">Uncharacterized protein</fullName>
    </submittedName>
</protein>
<dbReference type="Proteomes" id="UP000028012">
    <property type="component" value="Unassembled WGS sequence"/>
</dbReference>
<proteinExistence type="predicted"/>
<dbReference type="AlphaFoldDB" id="A0A098PXA3"/>